<dbReference type="EMBL" id="ACEC01000086">
    <property type="protein sequence ID" value="EEG29849.1"/>
    <property type="molecule type" value="Genomic_DNA"/>
</dbReference>
<dbReference type="Proteomes" id="UP000003340">
    <property type="component" value="Unassembled WGS sequence"/>
</dbReference>
<dbReference type="HOGENOM" id="CLU_3307446_0_0_9"/>
<reference evidence="1 2" key="2">
    <citation type="submission" date="2009-02" db="EMBL/GenBank/DDBJ databases">
        <title>Draft genome sequence of Clostridium methylpentosum (DSM 5476).</title>
        <authorList>
            <person name="Sudarsanam P."/>
            <person name="Ley R."/>
            <person name="Guruge J."/>
            <person name="Turnbaugh P.J."/>
            <person name="Mahowald M."/>
            <person name="Liep D."/>
            <person name="Gordon J."/>
        </authorList>
    </citation>
    <scope>NUCLEOTIDE SEQUENCE [LARGE SCALE GENOMIC DNA]</scope>
    <source>
        <strain evidence="1 2">DSM 5476</strain>
    </source>
</reference>
<dbReference type="STRING" id="537013.CLOSTMETH_02540"/>
<evidence type="ECO:0000313" key="1">
    <source>
        <dbReference type="EMBL" id="EEG29849.1"/>
    </source>
</evidence>
<keyword evidence="2" id="KW-1185">Reference proteome</keyword>
<comment type="caution">
    <text evidence="1">The sequence shown here is derived from an EMBL/GenBank/DDBJ whole genome shotgun (WGS) entry which is preliminary data.</text>
</comment>
<accession>C0EF99</accession>
<gene>
    <name evidence="1" type="ORF">CLOSTMETH_02540</name>
</gene>
<evidence type="ECO:0000313" key="2">
    <source>
        <dbReference type="Proteomes" id="UP000003340"/>
    </source>
</evidence>
<name>C0EF99_9FIRM</name>
<protein>
    <submittedName>
        <fullName evidence="1">Uncharacterized protein</fullName>
    </submittedName>
</protein>
<reference evidence="1 2" key="1">
    <citation type="submission" date="2009-01" db="EMBL/GenBank/DDBJ databases">
        <authorList>
            <person name="Fulton L."/>
            <person name="Clifton S."/>
            <person name="Fulton B."/>
            <person name="Xu J."/>
            <person name="Minx P."/>
            <person name="Pepin K.H."/>
            <person name="Johnson M."/>
            <person name="Bhonagiri V."/>
            <person name="Nash W.E."/>
            <person name="Mardis E.R."/>
            <person name="Wilson R.K."/>
        </authorList>
    </citation>
    <scope>NUCLEOTIDE SEQUENCE [LARGE SCALE GENOMIC DNA]</scope>
    <source>
        <strain evidence="1 2">DSM 5476</strain>
    </source>
</reference>
<dbReference type="AlphaFoldDB" id="C0EF99"/>
<proteinExistence type="predicted"/>
<organism evidence="1 2">
    <name type="scientific">[Clostridium] methylpentosum DSM 5476</name>
    <dbReference type="NCBI Taxonomy" id="537013"/>
    <lineage>
        <taxon>Bacteria</taxon>
        <taxon>Bacillati</taxon>
        <taxon>Bacillota</taxon>
        <taxon>Clostridia</taxon>
        <taxon>Eubacteriales</taxon>
        <taxon>Oscillospiraceae</taxon>
        <taxon>Oscillospiraceae incertae sedis</taxon>
    </lineage>
</organism>
<sequence>MKMQEKSKNIDMAFLQDNVKMILSVLLKEGLSRVKNNTV</sequence>